<proteinExistence type="predicted"/>
<reference evidence="1 2" key="1">
    <citation type="submission" date="2019-03" db="EMBL/GenBank/DDBJ databases">
        <title>Genomic analyses of the natural microbiome of Caenorhabditis elegans.</title>
        <authorList>
            <person name="Samuel B."/>
        </authorList>
    </citation>
    <scope>NUCLEOTIDE SEQUENCE [LARGE SCALE GENOMIC DNA]</scope>
    <source>
        <strain evidence="1 2">BIGb0156</strain>
    </source>
</reference>
<protein>
    <submittedName>
        <fullName evidence="1">Uncharacterized protein</fullName>
    </submittedName>
</protein>
<keyword evidence="2" id="KW-1185">Reference proteome</keyword>
<sequence>MHTHNVNIKTAAHESSERWGVNPEKRLARVIAEQQSYLNQLCGLWNLQMPEIDESEELLGILSMMAKNVLNEGVISWTCDYPRVSFPVVQPWLQAKKQAVQLYGETGRLAWEQAYKELKDGIEFGLATRPSGSC</sequence>
<comment type="caution">
    <text evidence="1">The sequence shown here is derived from an EMBL/GenBank/DDBJ whole genome shotgun (WGS) entry which is preliminary data.</text>
</comment>
<dbReference type="AlphaFoldDB" id="A0A4R6E1B3"/>
<name>A0A4R6E1B3_SCAGO</name>
<dbReference type="Proteomes" id="UP000295530">
    <property type="component" value="Unassembled WGS sequence"/>
</dbReference>
<dbReference type="RefSeq" id="WP_133462107.1">
    <property type="nucleotide sequence ID" value="NZ_SNVX01000018.1"/>
</dbReference>
<organism evidence="1 2">
    <name type="scientific">Scandinavium goeteborgense</name>
    <dbReference type="NCBI Taxonomy" id="1851514"/>
    <lineage>
        <taxon>Bacteria</taxon>
        <taxon>Pseudomonadati</taxon>
        <taxon>Pseudomonadota</taxon>
        <taxon>Gammaproteobacteria</taxon>
        <taxon>Enterobacterales</taxon>
        <taxon>Enterobacteriaceae</taxon>
        <taxon>Scandinavium</taxon>
    </lineage>
</organism>
<accession>A0A4R6E1B3</accession>
<gene>
    <name evidence="1" type="ORF">EC847_11839</name>
</gene>
<dbReference type="OrthoDB" id="6617620at2"/>
<evidence type="ECO:0000313" key="1">
    <source>
        <dbReference type="EMBL" id="TDN51510.1"/>
    </source>
</evidence>
<evidence type="ECO:0000313" key="2">
    <source>
        <dbReference type="Proteomes" id="UP000295530"/>
    </source>
</evidence>
<dbReference type="EMBL" id="SNVX01000018">
    <property type="protein sequence ID" value="TDN51510.1"/>
    <property type="molecule type" value="Genomic_DNA"/>
</dbReference>